<dbReference type="Gene3D" id="1.10.10.10">
    <property type="entry name" value="Winged helix-like DNA-binding domain superfamily/Winged helix DNA-binding domain"/>
    <property type="match status" value="1"/>
</dbReference>
<evidence type="ECO:0000259" key="2">
    <source>
        <dbReference type="PROSITE" id="PS50995"/>
    </source>
</evidence>
<keyword evidence="4" id="KW-1185">Reference proteome</keyword>
<comment type="caution">
    <text evidence="3">The sequence shown here is derived from an EMBL/GenBank/DDBJ whole genome shotgun (WGS) entry which is preliminary data.</text>
</comment>
<dbReference type="PANTHER" id="PTHR33164:SF104">
    <property type="entry name" value="TRANSCRIPTIONAL REGULATORY PROTEIN"/>
    <property type="match status" value="1"/>
</dbReference>
<reference evidence="4" key="1">
    <citation type="submission" date="2023-07" db="EMBL/GenBank/DDBJ databases">
        <title>Conexibacter stalactiti sp. nov., isolated from stalactites in a lava cave and emended description of the genus Conexibacter.</title>
        <authorList>
            <person name="Lee S.D."/>
        </authorList>
    </citation>
    <scope>NUCLEOTIDE SEQUENCE [LARGE SCALE GENOMIC DNA]</scope>
    <source>
        <strain evidence="4">KCTC 39840</strain>
    </source>
</reference>
<dbReference type="SMART" id="SM00347">
    <property type="entry name" value="HTH_MARR"/>
    <property type="match status" value="1"/>
</dbReference>
<protein>
    <submittedName>
        <fullName evidence="3">MarR family transcriptional regulator</fullName>
    </submittedName>
</protein>
<dbReference type="EMBL" id="JAWSTH010000108">
    <property type="protein sequence ID" value="MDW5597898.1"/>
    <property type="molecule type" value="Genomic_DNA"/>
</dbReference>
<dbReference type="PROSITE" id="PS50995">
    <property type="entry name" value="HTH_MARR_2"/>
    <property type="match status" value="1"/>
</dbReference>
<gene>
    <name evidence="3" type="ORF">R7226_26325</name>
</gene>
<dbReference type="InterPro" id="IPR036390">
    <property type="entry name" value="WH_DNA-bd_sf"/>
</dbReference>
<dbReference type="InterPro" id="IPR039422">
    <property type="entry name" value="MarR/SlyA-like"/>
</dbReference>
<evidence type="ECO:0000256" key="1">
    <source>
        <dbReference type="SAM" id="MobiDB-lite"/>
    </source>
</evidence>
<evidence type="ECO:0000313" key="4">
    <source>
        <dbReference type="Proteomes" id="UP001284601"/>
    </source>
</evidence>
<feature type="region of interest" description="Disordered" evidence="1">
    <location>
        <begin position="1"/>
        <end position="30"/>
    </location>
</feature>
<evidence type="ECO:0000313" key="3">
    <source>
        <dbReference type="EMBL" id="MDW5597898.1"/>
    </source>
</evidence>
<dbReference type="SUPFAM" id="SSF46785">
    <property type="entry name" value="Winged helix' DNA-binding domain"/>
    <property type="match status" value="1"/>
</dbReference>
<feature type="domain" description="HTH marR-type" evidence="2">
    <location>
        <begin position="50"/>
        <end position="182"/>
    </location>
</feature>
<dbReference type="InterPro" id="IPR036388">
    <property type="entry name" value="WH-like_DNA-bd_sf"/>
</dbReference>
<accession>A0ABU4HXE8</accession>
<sequence length="187" mass="19737">MSAKPEDTAAKPGDTAAGDDATDAAEARDPIDTIEREWRAIRPELEIAPIAIVGRLLRAAALTIRRSDEALAQHGLTRGEFDVLSALRRAGGPQRPSDLTTVSLASAPATTKRLKALTARGLVARAADPDDGRGALIALTPTGAELIDRVFPAQLETERELLAGIPAARRDEVVAALRLLLASVERA</sequence>
<dbReference type="Pfam" id="PF12802">
    <property type="entry name" value="MarR_2"/>
    <property type="match status" value="1"/>
</dbReference>
<dbReference type="Proteomes" id="UP001284601">
    <property type="component" value="Unassembled WGS sequence"/>
</dbReference>
<name>A0ABU4HXE8_9ACTN</name>
<organism evidence="3 4">
    <name type="scientific">Conexibacter stalactiti</name>
    <dbReference type="NCBI Taxonomy" id="1940611"/>
    <lineage>
        <taxon>Bacteria</taxon>
        <taxon>Bacillati</taxon>
        <taxon>Actinomycetota</taxon>
        <taxon>Thermoleophilia</taxon>
        <taxon>Solirubrobacterales</taxon>
        <taxon>Conexibacteraceae</taxon>
        <taxon>Conexibacter</taxon>
    </lineage>
</organism>
<dbReference type="PANTHER" id="PTHR33164">
    <property type="entry name" value="TRANSCRIPTIONAL REGULATOR, MARR FAMILY"/>
    <property type="match status" value="1"/>
</dbReference>
<proteinExistence type="predicted"/>
<dbReference type="InterPro" id="IPR000835">
    <property type="entry name" value="HTH_MarR-typ"/>
</dbReference>
<feature type="compositionally biased region" description="Low complexity" evidence="1">
    <location>
        <begin position="10"/>
        <end position="19"/>
    </location>
</feature>
<dbReference type="RefSeq" id="WP_318600368.1">
    <property type="nucleotide sequence ID" value="NZ_JAWSTH010000108.1"/>
</dbReference>